<feature type="transmembrane region" description="Helical" evidence="2">
    <location>
        <begin position="904"/>
        <end position="927"/>
    </location>
</feature>
<feature type="transmembrane region" description="Helical" evidence="2">
    <location>
        <begin position="443"/>
        <end position="465"/>
    </location>
</feature>
<feature type="compositionally biased region" description="Low complexity" evidence="1">
    <location>
        <begin position="675"/>
        <end position="693"/>
    </location>
</feature>
<feature type="region of interest" description="Disordered" evidence="1">
    <location>
        <begin position="929"/>
        <end position="954"/>
    </location>
</feature>
<reference evidence="3" key="3">
    <citation type="journal article" date="2021" name="bioRxiv">
        <title>Bilateral symmetry of linear streptomycete chromosomes.</title>
        <authorList>
            <person name="Algora-Gallardo L."/>
            <person name="Schniete J.K."/>
            <person name="Mark D.R."/>
            <person name="Hunter I.S."/>
            <person name="Herron P.R."/>
        </authorList>
    </citation>
    <scope>NUCLEOTIDE SEQUENCE</scope>
    <source>
        <strain evidence="3">ATCC 10970</strain>
    </source>
</reference>
<feature type="transmembrane region" description="Helical" evidence="2">
    <location>
        <begin position="305"/>
        <end position="324"/>
    </location>
</feature>
<sequence>MTQVSREARRPVNVTIKTLTAPRFAPPFAALLAMGAYCLGMTMLGSYPFGTRSRAVNDLGNQFVPFHVHLWDLMHGTSTGDLAFNWNSGYGVPFLADFLTYLMNPFSWLVGLFPRELAELPVFLVTLGCIGLGTALMTVFLGRLHPGSAWLRALLAVGYGTCAWVVSDGAADPMWMWGLVSLPLIGIAADWCLHRRRWVAGTLLVGVAWAGNFYTAAMATLAMALVLAVRLLLATDLPVRHRLRALARAATMALTGVLLAAPAVTVTLRASKASRPAPEAVYRGRPPTLDVLAELLPGGRGSVPAPHLFIGMLGLLLVAAFPFVRAIPVRVRVAWYALAACVAVSFVWKPTLLLWHGLAVPNGSPYRASFVLSALLVIISWLALAHRPRPRELAAGAVLVALLAALCHGRSAVGPATWVLVPGCGAVVLAALLVLARHRARRAARIVVAAALTCAVFLGSAYAAFSVTAARDKIEWWGPKITLNERALAAHRGIQQRADWPRSRTDPGPHEFANNDPLLLGGEGGAYYSSYLPEQTARTLRELGGGWYIQGRHTRSLEAPVSRAIMGVSSFQTGPQAGPVDVGRAAAAPLLTVRPGLKADDLDQRRRGAAARGIDVRDDPRVGGGTVFARQERLLGARVYEVPTLRLTGDGGGGSGGGPAAGGHSVSGPGGPQGGWPAAPGAAVPGPVGSAPGPALPGPFAPGPTVPGPTVPGPTAVSVRPVPRLVDGEWRLPATRRGGAAVFTVQCAPGSDVFWYAPWYHGKVRAVGHTSPGFGSRETTANPIRGLGRVPADGRLTVSFSNPKAQRIPEHPLGCLAPEKLAAAVAKLRAQAPVRLSASGHGLSAELPAHSTGTAVLAVPAVTGWSCRVDGGPSRAPRTFGGLIAVPLGSGASRLDCSYRPPGLLPGLAASGGAVLALAAVAVTCGVRGRRGRGQGRSRDRYRNWDRAPRWGGD</sequence>
<feature type="compositionally biased region" description="Gly residues" evidence="1">
    <location>
        <begin position="649"/>
        <end position="661"/>
    </location>
</feature>
<dbReference type="InterPro" id="IPR018580">
    <property type="entry name" value="Uncharacterised_YfhO"/>
</dbReference>
<evidence type="ECO:0000256" key="1">
    <source>
        <dbReference type="SAM" id="MobiDB-lite"/>
    </source>
</evidence>
<feature type="transmembrane region" description="Helical" evidence="2">
    <location>
        <begin position="149"/>
        <end position="167"/>
    </location>
</feature>
<gene>
    <name evidence="3" type="ORF">SRIM_015645</name>
</gene>
<feature type="transmembrane region" description="Helical" evidence="2">
    <location>
        <begin position="245"/>
        <end position="268"/>
    </location>
</feature>
<feature type="transmembrane region" description="Helical" evidence="2">
    <location>
        <begin position="368"/>
        <end position="386"/>
    </location>
</feature>
<evidence type="ECO:0000313" key="3">
    <source>
        <dbReference type="EMBL" id="QST81402.1"/>
    </source>
</evidence>
<feature type="transmembrane region" description="Helical" evidence="2">
    <location>
        <begin position="28"/>
        <end position="49"/>
    </location>
</feature>
<reference evidence="3" key="1">
    <citation type="submission" date="2012-12" db="EMBL/GenBank/DDBJ databases">
        <authorList>
            <person name="Pethick F.E."/>
            <person name="MacFadyen A.C."/>
            <person name="Tang Z."/>
            <person name="Sangal V."/>
            <person name="Tze-Tze L."/>
            <person name="Chu J."/>
            <person name="Guo M."/>
            <person name="Kirby R."/>
            <person name="Hoskisson P.A."/>
            <person name="Herron P.R."/>
            <person name="Hunter I.S."/>
        </authorList>
    </citation>
    <scope>NUCLEOTIDE SEQUENCE</scope>
    <source>
        <strain evidence="3">ATCC 10970</strain>
    </source>
</reference>
<dbReference type="EMBL" id="CP048261">
    <property type="protein sequence ID" value="QST81402.1"/>
    <property type="molecule type" value="Genomic_DNA"/>
</dbReference>
<feature type="transmembrane region" description="Helical" evidence="2">
    <location>
        <begin position="331"/>
        <end position="348"/>
    </location>
</feature>
<dbReference type="AlphaFoldDB" id="A0A8A1URG1"/>
<reference evidence="3" key="2">
    <citation type="submission" date="2020-01" db="EMBL/GenBank/DDBJ databases">
        <authorList>
            <person name="Algora L."/>
            <person name="Schniete J.K."/>
            <person name="MacFadyen A."/>
            <person name="Hoskisson P.A."/>
            <person name="Hunter I.S."/>
            <person name="Herron P.R."/>
        </authorList>
    </citation>
    <scope>NUCLEOTIDE SEQUENCE</scope>
    <source>
        <strain evidence="3">ATCC 10970</strain>
    </source>
</reference>
<dbReference type="GeneID" id="66855409"/>
<feature type="transmembrane region" description="Helical" evidence="2">
    <location>
        <begin position="417"/>
        <end position="436"/>
    </location>
</feature>
<organism evidence="3 4">
    <name type="scientific">Streptomyces rimosus subsp. rimosus (strain ATCC 10970 / DSM 40260 / JCM 4667 / NRRL 2234)</name>
    <dbReference type="NCBI Taxonomy" id="1265868"/>
    <lineage>
        <taxon>Bacteria</taxon>
        <taxon>Bacillati</taxon>
        <taxon>Actinomycetota</taxon>
        <taxon>Actinomycetes</taxon>
        <taxon>Kitasatosporales</taxon>
        <taxon>Streptomycetaceae</taxon>
        <taxon>Streptomyces</taxon>
    </lineage>
</organism>
<feature type="compositionally biased region" description="Pro residues" evidence="1">
    <location>
        <begin position="694"/>
        <end position="712"/>
    </location>
</feature>
<evidence type="ECO:0000256" key="2">
    <source>
        <dbReference type="SAM" id="Phobius"/>
    </source>
</evidence>
<feature type="transmembrane region" description="Helical" evidence="2">
    <location>
        <begin position="213"/>
        <end position="233"/>
    </location>
</feature>
<proteinExistence type="predicted"/>
<keyword evidence="2" id="KW-0472">Membrane</keyword>
<dbReference type="Pfam" id="PF09586">
    <property type="entry name" value="YfhO"/>
    <property type="match status" value="2"/>
</dbReference>
<dbReference type="PANTHER" id="PTHR38454">
    <property type="entry name" value="INTEGRAL MEMBRANE PROTEIN-RELATED"/>
    <property type="match status" value="1"/>
</dbReference>
<dbReference type="Proteomes" id="UP000011074">
    <property type="component" value="Chromosome"/>
</dbReference>
<feature type="transmembrane region" description="Helical" evidence="2">
    <location>
        <begin position="393"/>
        <end position="411"/>
    </location>
</feature>
<keyword evidence="2" id="KW-0812">Transmembrane</keyword>
<feature type="transmembrane region" description="Helical" evidence="2">
    <location>
        <begin position="174"/>
        <end position="193"/>
    </location>
</feature>
<evidence type="ECO:0000313" key="4">
    <source>
        <dbReference type="Proteomes" id="UP000011074"/>
    </source>
</evidence>
<keyword evidence="2" id="KW-1133">Transmembrane helix</keyword>
<protein>
    <submittedName>
        <fullName evidence="3">YfhO family protein</fullName>
    </submittedName>
</protein>
<feature type="transmembrane region" description="Helical" evidence="2">
    <location>
        <begin position="90"/>
        <end position="110"/>
    </location>
</feature>
<name>A0A8A1URG1_STRR1</name>
<dbReference type="PANTHER" id="PTHR38454:SF1">
    <property type="entry name" value="INTEGRAL MEMBRANE PROTEIN"/>
    <property type="match status" value="1"/>
</dbReference>
<accession>A0A8A1URG1</accession>
<dbReference type="RefSeq" id="WP_100246569.1">
    <property type="nucleotide sequence ID" value="NZ_CP048261.1"/>
</dbReference>
<feature type="region of interest" description="Disordered" evidence="1">
    <location>
        <begin position="646"/>
        <end position="715"/>
    </location>
</feature>
<feature type="transmembrane region" description="Helical" evidence="2">
    <location>
        <begin position="122"/>
        <end position="143"/>
    </location>
</feature>
<feature type="compositionally biased region" description="Basic and acidic residues" evidence="1">
    <location>
        <begin position="937"/>
        <end position="954"/>
    </location>
</feature>